<reference evidence="2 3" key="1">
    <citation type="submission" date="2015-01" db="EMBL/GenBank/DDBJ databases">
        <title>Evolution of Trichinella species and genotypes.</title>
        <authorList>
            <person name="Korhonen P.K."/>
            <person name="Edoardo P."/>
            <person name="Giuseppe L.R."/>
            <person name="Gasser R.B."/>
        </authorList>
    </citation>
    <scope>NUCLEOTIDE SEQUENCE [LARGE SCALE GENOMIC DNA]</scope>
    <source>
        <strain evidence="2">ISS2496</strain>
    </source>
</reference>
<sequence>MTILRSTHGYSHFSKNINFYCRFLVKERKTETLKDKWWNRHPNRTFCQSEVVKSGVISMETATIISALSLFLEFIFISYKKKTLR</sequence>
<protein>
    <submittedName>
        <fullName evidence="2">Uncharacterized protein</fullName>
    </submittedName>
</protein>
<evidence type="ECO:0000313" key="2">
    <source>
        <dbReference type="EMBL" id="KRY13778.1"/>
    </source>
</evidence>
<keyword evidence="1" id="KW-0472">Membrane</keyword>
<proteinExistence type="predicted"/>
<keyword evidence="3" id="KW-1185">Reference proteome</keyword>
<dbReference type="EMBL" id="JYDQ01000131">
    <property type="protein sequence ID" value="KRY13778.1"/>
    <property type="molecule type" value="Genomic_DNA"/>
</dbReference>
<organism evidence="2 3">
    <name type="scientific">Trichinella patagoniensis</name>
    <dbReference type="NCBI Taxonomy" id="990121"/>
    <lineage>
        <taxon>Eukaryota</taxon>
        <taxon>Metazoa</taxon>
        <taxon>Ecdysozoa</taxon>
        <taxon>Nematoda</taxon>
        <taxon>Enoplea</taxon>
        <taxon>Dorylaimia</taxon>
        <taxon>Trichinellida</taxon>
        <taxon>Trichinellidae</taxon>
        <taxon>Trichinella</taxon>
    </lineage>
</organism>
<keyword evidence="1" id="KW-1133">Transmembrane helix</keyword>
<dbReference type="AlphaFoldDB" id="A0A0V0ZMY2"/>
<evidence type="ECO:0000313" key="3">
    <source>
        <dbReference type="Proteomes" id="UP000054783"/>
    </source>
</evidence>
<dbReference type="Proteomes" id="UP000054783">
    <property type="component" value="Unassembled WGS sequence"/>
</dbReference>
<evidence type="ECO:0000256" key="1">
    <source>
        <dbReference type="SAM" id="Phobius"/>
    </source>
</evidence>
<accession>A0A0V0ZMY2</accession>
<keyword evidence="1" id="KW-0812">Transmembrane</keyword>
<name>A0A0V0ZMY2_9BILA</name>
<feature type="transmembrane region" description="Helical" evidence="1">
    <location>
        <begin position="61"/>
        <end position="79"/>
    </location>
</feature>
<comment type="caution">
    <text evidence="2">The sequence shown here is derived from an EMBL/GenBank/DDBJ whole genome shotgun (WGS) entry which is preliminary data.</text>
</comment>
<dbReference type="STRING" id="990121.A0A0V0ZMY2"/>
<dbReference type="OrthoDB" id="10389462at2759"/>
<gene>
    <name evidence="2" type="ORF">T12_13695</name>
</gene>